<proteinExistence type="predicted"/>
<protein>
    <submittedName>
        <fullName evidence="1">Uncharacterized protein</fullName>
    </submittedName>
</protein>
<accession>A0ACB5RWZ3</accession>
<name>A0ACB5RWZ3_9PEZI</name>
<dbReference type="EMBL" id="BSXG01000017">
    <property type="protein sequence ID" value="GME25080.1"/>
    <property type="molecule type" value="Genomic_DNA"/>
</dbReference>
<comment type="caution">
    <text evidence="1">The sequence shown here is derived from an EMBL/GenBank/DDBJ whole genome shotgun (WGS) entry which is preliminary data.</text>
</comment>
<reference evidence="1" key="1">
    <citation type="submission" date="2024-09" db="EMBL/GenBank/DDBJ databases">
        <title>Draft Genome Sequences of Neofusicoccum parvum.</title>
        <authorList>
            <person name="Ashida A."/>
            <person name="Camagna M."/>
            <person name="Tanaka A."/>
            <person name="Takemoto D."/>
        </authorList>
    </citation>
    <scope>NUCLEOTIDE SEQUENCE</scope>
    <source>
        <strain evidence="1">PPO83</strain>
    </source>
</reference>
<dbReference type="Proteomes" id="UP001165186">
    <property type="component" value="Unassembled WGS sequence"/>
</dbReference>
<evidence type="ECO:0000313" key="1">
    <source>
        <dbReference type="EMBL" id="GME25080.1"/>
    </source>
</evidence>
<keyword evidence="2" id="KW-1185">Reference proteome</keyword>
<sequence length="289" mass="30845">MTSATYSRIEQKPIGGTPGGSSSNQTNHRANAASATARTGFKGHAFTVAVLLAFGPLPLVLYFSVVANPFTPKPVVCGRRKTFLYGEDDVASKTTGAQSIFTIDHVPSQALPFWLAKLIDTAWDLFVARGMQFLASAISYVALSNSLLRTIESSPVPYRTFAGISLNGASARTVISLLQDLSRHSRQRTAFLFAFSALAIVYVLAVPTLLSTMTGYISSSSAFVKVPETDQFVSYESFVIGSSWDGLSGVANGTCVSNKVVGPIDDRAQTQVTNCNSGLVSICVSLTWF</sequence>
<organism evidence="1 2">
    <name type="scientific">Neofusicoccum parvum</name>
    <dbReference type="NCBI Taxonomy" id="310453"/>
    <lineage>
        <taxon>Eukaryota</taxon>
        <taxon>Fungi</taxon>
        <taxon>Dikarya</taxon>
        <taxon>Ascomycota</taxon>
        <taxon>Pezizomycotina</taxon>
        <taxon>Dothideomycetes</taxon>
        <taxon>Dothideomycetes incertae sedis</taxon>
        <taxon>Botryosphaeriales</taxon>
        <taxon>Botryosphaeriaceae</taxon>
        <taxon>Neofusicoccum</taxon>
    </lineage>
</organism>
<gene>
    <name evidence="1" type="primary">g1715</name>
    <name evidence="1" type="ORF">NpPPO83_00001715</name>
</gene>
<evidence type="ECO:0000313" key="2">
    <source>
        <dbReference type="Proteomes" id="UP001165186"/>
    </source>
</evidence>